<accession>A0A2B7XBE2</accession>
<comment type="caution">
    <text evidence="2">The sequence shown here is derived from an EMBL/GenBank/DDBJ whole genome shotgun (WGS) entry which is preliminary data.</text>
</comment>
<proteinExistence type="predicted"/>
<name>A0A2B7XBE2_9EURO</name>
<gene>
    <name evidence="2" type="ORF">AJ79_06597</name>
</gene>
<sequence>MTAAVKLIWLAGTIEEEAMRNVRSMKRISKLVTDEDEVEVEDTDNQKGKEADKLGNQIHG</sequence>
<feature type="compositionally biased region" description="Basic and acidic residues" evidence="1">
    <location>
        <begin position="44"/>
        <end position="53"/>
    </location>
</feature>
<evidence type="ECO:0000313" key="3">
    <source>
        <dbReference type="Proteomes" id="UP000223968"/>
    </source>
</evidence>
<dbReference type="Proteomes" id="UP000223968">
    <property type="component" value="Unassembled WGS sequence"/>
</dbReference>
<organism evidence="2 3">
    <name type="scientific">Helicocarpus griseus UAMH5409</name>
    <dbReference type="NCBI Taxonomy" id="1447875"/>
    <lineage>
        <taxon>Eukaryota</taxon>
        <taxon>Fungi</taxon>
        <taxon>Dikarya</taxon>
        <taxon>Ascomycota</taxon>
        <taxon>Pezizomycotina</taxon>
        <taxon>Eurotiomycetes</taxon>
        <taxon>Eurotiomycetidae</taxon>
        <taxon>Onygenales</taxon>
        <taxon>Ajellomycetaceae</taxon>
        <taxon>Helicocarpus</taxon>
    </lineage>
</organism>
<dbReference type="EMBL" id="PDNB01000119">
    <property type="protein sequence ID" value="PGH06209.1"/>
    <property type="molecule type" value="Genomic_DNA"/>
</dbReference>
<protein>
    <submittedName>
        <fullName evidence="2">Uncharacterized protein</fullName>
    </submittedName>
</protein>
<evidence type="ECO:0000256" key="1">
    <source>
        <dbReference type="SAM" id="MobiDB-lite"/>
    </source>
</evidence>
<keyword evidence="3" id="KW-1185">Reference proteome</keyword>
<reference evidence="2 3" key="1">
    <citation type="submission" date="2017-10" db="EMBL/GenBank/DDBJ databases">
        <title>Comparative genomics in systemic dimorphic fungi from Ajellomycetaceae.</title>
        <authorList>
            <person name="Munoz J.F."/>
            <person name="Mcewen J.G."/>
            <person name="Clay O.K."/>
            <person name="Cuomo C.A."/>
        </authorList>
    </citation>
    <scope>NUCLEOTIDE SEQUENCE [LARGE SCALE GENOMIC DNA]</scope>
    <source>
        <strain evidence="2 3">UAMH5409</strain>
    </source>
</reference>
<dbReference type="AlphaFoldDB" id="A0A2B7XBE2"/>
<feature type="region of interest" description="Disordered" evidence="1">
    <location>
        <begin position="35"/>
        <end position="60"/>
    </location>
</feature>
<evidence type="ECO:0000313" key="2">
    <source>
        <dbReference type="EMBL" id="PGH06209.1"/>
    </source>
</evidence>